<evidence type="ECO:0000313" key="5">
    <source>
        <dbReference type="EMBL" id="KMR05162.1"/>
    </source>
</evidence>
<dbReference type="Pfam" id="PF25391">
    <property type="entry name" value="WD40_Gbeta"/>
    <property type="match status" value="1"/>
</dbReference>
<evidence type="ECO:0000313" key="6">
    <source>
        <dbReference type="Proteomes" id="UP000036403"/>
    </source>
</evidence>
<dbReference type="PROSITE" id="PS50082">
    <property type="entry name" value="WD_REPEATS_2"/>
    <property type="match status" value="4"/>
</dbReference>
<dbReference type="CDD" id="cd00200">
    <property type="entry name" value="WD40"/>
    <property type="match status" value="1"/>
</dbReference>
<protein>
    <submittedName>
        <fullName evidence="5">Guanine nucleotide-binding protein g g g subunit beta-1</fullName>
    </submittedName>
</protein>
<name>A0A0J7LB75_LASNI</name>
<organism evidence="5 6">
    <name type="scientific">Lasius niger</name>
    <name type="common">Black garden ant</name>
    <dbReference type="NCBI Taxonomy" id="67767"/>
    <lineage>
        <taxon>Eukaryota</taxon>
        <taxon>Metazoa</taxon>
        <taxon>Ecdysozoa</taxon>
        <taxon>Arthropoda</taxon>
        <taxon>Hexapoda</taxon>
        <taxon>Insecta</taxon>
        <taxon>Pterygota</taxon>
        <taxon>Neoptera</taxon>
        <taxon>Endopterygota</taxon>
        <taxon>Hymenoptera</taxon>
        <taxon>Apocrita</taxon>
        <taxon>Aculeata</taxon>
        <taxon>Formicoidea</taxon>
        <taxon>Formicidae</taxon>
        <taxon>Formicinae</taxon>
        <taxon>Lasius</taxon>
        <taxon>Lasius</taxon>
    </lineage>
</organism>
<evidence type="ECO:0000256" key="2">
    <source>
        <dbReference type="ARBA" id="ARBA00022737"/>
    </source>
</evidence>
<gene>
    <name evidence="5" type="ORF">RF55_180</name>
</gene>
<dbReference type="InterPro" id="IPR015943">
    <property type="entry name" value="WD40/YVTN_repeat-like_dom_sf"/>
</dbReference>
<comment type="caution">
    <text evidence="5">The sequence shown here is derived from an EMBL/GenBank/DDBJ whole genome shotgun (WGS) entry which is preliminary data.</text>
</comment>
<dbReference type="Proteomes" id="UP000036403">
    <property type="component" value="Unassembled WGS sequence"/>
</dbReference>
<feature type="region of interest" description="Disordered" evidence="4">
    <location>
        <begin position="274"/>
        <end position="308"/>
    </location>
</feature>
<evidence type="ECO:0000256" key="3">
    <source>
        <dbReference type="PROSITE-ProRule" id="PRU00221"/>
    </source>
</evidence>
<dbReference type="InterPro" id="IPR016346">
    <property type="entry name" value="G-protein_beta_1-5"/>
</dbReference>
<keyword evidence="1 3" id="KW-0853">WD repeat</keyword>
<dbReference type="GO" id="GO:0007165">
    <property type="term" value="P:signal transduction"/>
    <property type="evidence" value="ECO:0007669"/>
    <property type="project" value="InterPro"/>
</dbReference>
<evidence type="ECO:0000256" key="4">
    <source>
        <dbReference type="SAM" id="MobiDB-lite"/>
    </source>
</evidence>
<reference evidence="5 6" key="1">
    <citation type="submission" date="2015-04" db="EMBL/GenBank/DDBJ databases">
        <title>Lasius niger genome sequencing.</title>
        <authorList>
            <person name="Konorov E.A."/>
            <person name="Nikitin M.A."/>
            <person name="Kirill M.V."/>
            <person name="Chang P."/>
        </authorList>
    </citation>
    <scope>NUCLEOTIDE SEQUENCE [LARGE SCALE GENOMIC DNA]</scope>
    <source>
        <tissue evidence="5">Whole</tissue>
    </source>
</reference>
<feature type="repeat" description="WD" evidence="3">
    <location>
        <begin position="196"/>
        <end position="221"/>
    </location>
</feature>
<dbReference type="PROSITE" id="PS50294">
    <property type="entry name" value="WD_REPEATS_REGION"/>
    <property type="match status" value="2"/>
</dbReference>
<dbReference type="InterPro" id="IPR019775">
    <property type="entry name" value="WD40_repeat_CS"/>
</dbReference>
<dbReference type="Gene3D" id="2.130.10.10">
    <property type="entry name" value="YVTN repeat-like/Quinoprotein amine dehydrogenase"/>
    <property type="match status" value="1"/>
</dbReference>
<dbReference type="InterPro" id="IPR001680">
    <property type="entry name" value="WD40_rpt"/>
</dbReference>
<dbReference type="PROSITE" id="PS00678">
    <property type="entry name" value="WD_REPEATS_1"/>
    <property type="match status" value="1"/>
</dbReference>
<feature type="compositionally biased region" description="Low complexity" evidence="4">
    <location>
        <begin position="274"/>
        <end position="284"/>
    </location>
</feature>
<dbReference type="InterPro" id="IPR036322">
    <property type="entry name" value="WD40_repeat_dom_sf"/>
</dbReference>
<dbReference type="OrthoDB" id="10255630at2759"/>
<keyword evidence="2" id="KW-0677">Repeat</keyword>
<dbReference type="STRING" id="67767.A0A0J7LB75"/>
<dbReference type="SMART" id="SM00320">
    <property type="entry name" value="WD40"/>
    <property type="match status" value="4"/>
</dbReference>
<feature type="repeat" description="WD" evidence="3">
    <location>
        <begin position="62"/>
        <end position="102"/>
    </location>
</feature>
<sequence length="339" mass="37614">MPQDARKAACDTTLAQATSGMEPIGRIQMRTRRTLRGHLAKIYAMHWGSDSREGNVRVSRELPGHTGYLSCCRFYDDNQIVTSSGDMSCALWDIETGQQCTSFIGHTGDVMSLSLAPDTRTFVSGACDASAKLWDIREGSCKQTFPGHESDINAVTFFPNGYAFATGSDDATCRLFDIRADQELAMYSHDNIICGITSVAFSKSGRLLLAGYDDFNCNVWDSMKTERAAYSIRIKYHHLTTEQIGVPAVTTLANNPPGSPELTLIRNFGYPISSSSSGRSNNNNFDRRKAHDNNGGNSSEYKNVLDCGGKKDSRNRRIVVDLTWRHSKVGDKDHEYQRF</sequence>
<dbReference type="PANTHER" id="PTHR19850">
    <property type="entry name" value="GUANINE NUCLEOTIDE-BINDING PROTEIN BETA G PROTEIN BETA"/>
    <property type="match status" value="1"/>
</dbReference>
<evidence type="ECO:0000256" key="1">
    <source>
        <dbReference type="ARBA" id="ARBA00022574"/>
    </source>
</evidence>
<dbReference type="PaxDb" id="67767-A0A0J7LB75"/>
<dbReference type="AlphaFoldDB" id="A0A0J7LB75"/>
<accession>A0A0J7LB75</accession>
<keyword evidence="6" id="KW-1185">Reference proteome</keyword>
<feature type="repeat" description="WD" evidence="3">
    <location>
        <begin position="145"/>
        <end position="186"/>
    </location>
</feature>
<dbReference type="SUPFAM" id="SSF50978">
    <property type="entry name" value="WD40 repeat-like"/>
    <property type="match status" value="1"/>
</dbReference>
<feature type="repeat" description="WD" evidence="3">
    <location>
        <begin position="103"/>
        <end position="144"/>
    </location>
</feature>
<dbReference type="EMBL" id="LBMM01000049">
    <property type="protein sequence ID" value="KMR05162.1"/>
    <property type="molecule type" value="Genomic_DNA"/>
</dbReference>
<proteinExistence type="predicted"/>